<keyword evidence="10" id="KW-1185">Reference proteome</keyword>
<dbReference type="Gene3D" id="2.60.120.260">
    <property type="entry name" value="Galactose-binding domain-like"/>
    <property type="match status" value="1"/>
</dbReference>
<dbReference type="InterPro" id="IPR004199">
    <property type="entry name" value="B-gal_small/dom_5"/>
</dbReference>
<dbReference type="GO" id="GO:0005990">
    <property type="term" value="P:lactose catabolic process"/>
    <property type="evidence" value="ECO:0007669"/>
    <property type="project" value="TreeGrafter"/>
</dbReference>
<evidence type="ECO:0000256" key="6">
    <source>
        <dbReference type="ARBA" id="ARBA00023295"/>
    </source>
</evidence>
<evidence type="ECO:0000256" key="7">
    <source>
        <dbReference type="ARBA" id="ARBA00032230"/>
    </source>
</evidence>
<comment type="catalytic activity">
    <reaction evidence="1">
        <text>Hydrolysis of terminal non-reducing beta-D-galactose residues in beta-D-galactosides.</text>
        <dbReference type="EC" id="3.2.1.23"/>
    </reaction>
</comment>
<dbReference type="Pfam" id="PF16353">
    <property type="entry name" value="LacZ_4"/>
    <property type="match status" value="1"/>
</dbReference>
<dbReference type="PANTHER" id="PTHR46323:SF2">
    <property type="entry name" value="BETA-GALACTOSIDASE"/>
    <property type="match status" value="1"/>
</dbReference>
<evidence type="ECO:0000313" key="9">
    <source>
        <dbReference type="EMBL" id="KAB8161898.1"/>
    </source>
</evidence>
<name>A0A5N6A3E4_9ACTN</name>
<dbReference type="GO" id="GO:0009341">
    <property type="term" value="C:beta-galactosidase complex"/>
    <property type="evidence" value="ECO:0007669"/>
    <property type="project" value="InterPro"/>
</dbReference>
<dbReference type="PROSITE" id="PS00608">
    <property type="entry name" value="GLYCOSYL_HYDROL_F2_2"/>
    <property type="match status" value="1"/>
</dbReference>
<dbReference type="SUPFAM" id="SSF49303">
    <property type="entry name" value="beta-Galactosidase/glucuronidase domain"/>
    <property type="match status" value="2"/>
</dbReference>
<dbReference type="EC" id="3.2.1.23" evidence="3"/>
<dbReference type="InterPro" id="IPR050347">
    <property type="entry name" value="Bact_Beta-galactosidase"/>
</dbReference>
<dbReference type="Gene3D" id="3.20.20.80">
    <property type="entry name" value="Glycosidases"/>
    <property type="match status" value="1"/>
</dbReference>
<feature type="domain" description="Beta galactosidase small chain/" evidence="8">
    <location>
        <begin position="744"/>
        <end position="1021"/>
    </location>
</feature>
<comment type="caution">
    <text evidence="9">The sequence shown here is derived from an EMBL/GenBank/DDBJ whole genome shotgun (WGS) entry which is preliminary data.</text>
</comment>
<dbReference type="GO" id="GO:0030246">
    <property type="term" value="F:carbohydrate binding"/>
    <property type="evidence" value="ECO:0007669"/>
    <property type="project" value="InterPro"/>
</dbReference>
<dbReference type="AlphaFoldDB" id="A0A5N6A3E4"/>
<dbReference type="SUPFAM" id="SSF51445">
    <property type="entry name" value="(Trans)glycosidases"/>
    <property type="match status" value="1"/>
</dbReference>
<evidence type="ECO:0000256" key="4">
    <source>
        <dbReference type="ARBA" id="ARBA00013303"/>
    </source>
</evidence>
<evidence type="ECO:0000313" key="10">
    <source>
        <dbReference type="Proteomes" id="UP000314251"/>
    </source>
</evidence>
<sequence>MTPPAPLPEASPEWEGAGYVTSFAPSAGTLPPRAAPRGDAPALDLDGAWAFRLVPGLADLTPGFQDPAFDDTDWDRLPVPSCWQLAGLRSPEGELLERSKARYGLPAYTNQVYPFPVEPPHVPDENPTGEYRRTFELPPEMVGFAGRLVLRFEGVDSAFALWCNGRPVGWATGSRLPSEFDVTDALVPGRNVLAVRVHQWSAGSYLEDQDMWWVSGIFRSVALLARPAGGITDLFVRAGYDHRTGRGTLRVETPQPARLSIPELGVTADTNEELTLPAVEPWSAESPRLYAATVWTDSERVAVRVGFRTVTVENGLILVNGRNIRFRGVNRHEWHPDTGRTLDEATLRADVLLMKRHHINAVRTSHYPPDPRFLDLCDELGLWVIDECDLETHGFLLTGWRGNPATDPRWRDALLDRMRRTVERDKNHPSVVMWSLGNESGSGANLRAMAEWTRARDPERLLHYEGDPEHGYADVYSQMYTHPDELERIGRRAEEPTDEAASDAHRRQLPFLLCEYAHAMGNGPGGLSAYEELFDRHPRLHGGFVWEWLDHGIRQRADGGPGRGGEFFAYGGDFDEVLHDGNFVADGLLFPDRTPSPGLVEYAKVIEPLRLTVAGDGVNGLTLTVRSRYDHVSTGHLAYRWAVAADGVPRAAGRLAVPEIAPGASASVDLLGACAGALRQAMPPGAEVWLTVSARLADDRPWAPAGHEVAWAQHRLTGCERPAAPRPASAFAGPPVVAGARGFALGAARFDRSGTLVALGELPLVGPRLDVWRAPTDNDAAPHGDDAAGGWRALGLNRTVSRLVAVERADDALVVTTRTGAAAGEAGLVTTLTWRAGERGALELEAEVVPEGRFARDLFAVAQGRGRGRPVPLPRLGLRLGLPATLTEVGWFGLGPGEAYPDSQRAARVGAFTSSVADLQTPYLMPQENGARRAVRRARITDAAGRGLAVAGHPTFLLTVRPWTSEALAAARHPTDLVPDEHLWVNLDLAHHGLGSQSCGPGVLPAHRLHAGRAAFALTLRALDAAPDGEG</sequence>
<dbReference type="PROSITE" id="PS00719">
    <property type="entry name" value="GLYCOSYL_HYDROL_F2_1"/>
    <property type="match status" value="1"/>
</dbReference>
<dbReference type="Gene3D" id="2.60.40.10">
    <property type="entry name" value="Immunoglobulins"/>
    <property type="match status" value="2"/>
</dbReference>
<dbReference type="InterPro" id="IPR014718">
    <property type="entry name" value="GH-type_carb-bd"/>
</dbReference>
<dbReference type="InterPro" id="IPR032312">
    <property type="entry name" value="LacZ_4"/>
</dbReference>
<keyword evidence="5" id="KW-0378">Hydrolase</keyword>
<dbReference type="InterPro" id="IPR023232">
    <property type="entry name" value="Glyco_hydro_2_AS"/>
</dbReference>
<dbReference type="PRINTS" id="PR00132">
    <property type="entry name" value="GLHYDRLASE2"/>
</dbReference>
<organism evidence="9 10">
    <name type="scientific">Streptomyces mimosae</name>
    <dbReference type="NCBI Taxonomy" id="2586635"/>
    <lineage>
        <taxon>Bacteria</taxon>
        <taxon>Bacillati</taxon>
        <taxon>Actinomycetota</taxon>
        <taxon>Actinomycetes</taxon>
        <taxon>Kitasatosporales</taxon>
        <taxon>Streptomycetaceae</taxon>
        <taxon>Streptomyces</taxon>
    </lineage>
</organism>
<evidence type="ECO:0000256" key="1">
    <source>
        <dbReference type="ARBA" id="ARBA00001412"/>
    </source>
</evidence>
<protein>
    <recommendedName>
        <fullName evidence="4">Beta-galactosidase</fullName>
        <ecNumber evidence="3">3.2.1.23</ecNumber>
    </recommendedName>
    <alternativeName>
        <fullName evidence="7">Lactase</fullName>
    </alternativeName>
</protein>
<evidence type="ECO:0000256" key="5">
    <source>
        <dbReference type="ARBA" id="ARBA00022801"/>
    </source>
</evidence>
<dbReference type="InterPro" id="IPR006101">
    <property type="entry name" value="Glyco_hydro_2"/>
</dbReference>
<dbReference type="InterPro" id="IPR006104">
    <property type="entry name" value="Glyco_hydro_2_N"/>
</dbReference>
<dbReference type="Pfam" id="PF02837">
    <property type="entry name" value="Glyco_hydro_2_N"/>
    <property type="match status" value="1"/>
</dbReference>
<dbReference type="Pfam" id="PF02836">
    <property type="entry name" value="Glyco_hydro_2_C"/>
    <property type="match status" value="1"/>
</dbReference>
<dbReference type="PANTHER" id="PTHR46323">
    <property type="entry name" value="BETA-GALACTOSIDASE"/>
    <property type="match status" value="1"/>
</dbReference>
<keyword evidence="6" id="KW-0326">Glycosidase</keyword>
<dbReference type="InterPro" id="IPR013783">
    <property type="entry name" value="Ig-like_fold"/>
</dbReference>
<evidence type="ECO:0000256" key="3">
    <source>
        <dbReference type="ARBA" id="ARBA00012756"/>
    </source>
</evidence>
<dbReference type="InterPro" id="IPR036156">
    <property type="entry name" value="Beta-gal/glucu_dom_sf"/>
</dbReference>
<comment type="similarity">
    <text evidence="2">Belongs to the glycosyl hydrolase 2 family.</text>
</comment>
<dbReference type="Pfam" id="PF02929">
    <property type="entry name" value="Bgal_small_N"/>
    <property type="match status" value="1"/>
</dbReference>
<gene>
    <name evidence="9" type="ORF">FH607_022710</name>
</gene>
<dbReference type="SUPFAM" id="SSF49785">
    <property type="entry name" value="Galactose-binding domain-like"/>
    <property type="match status" value="1"/>
</dbReference>
<dbReference type="RefSeq" id="WP_139671737.1">
    <property type="nucleotide sequence ID" value="NZ_VDLY02000016.1"/>
</dbReference>
<dbReference type="InterPro" id="IPR023230">
    <property type="entry name" value="Glyco_hydro_2_CS"/>
</dbReference>
<dbReference type="Proteomes" id="UP000314251">
    <property type="component" value="Unassembled WGS sequence"/>
</dbReference>
<dbReference type="SMART" id="SM01038">
    <property type="entry name" value="Bgal_small_N"/>
    <property type="match status" value="1"/>
</dbReference>
<evidence type="ECO:0000259" key="8">
    <source>
        <dbReference type="SMART" id="SM01038"/>
    </source>
</evidence>
<dbReference type="InterPro" id="IPR008979">
    <property type="entry name" value="Galactose-bd-like_sf"/>
</dbReference>
<dbReference type="EMBL" id="VDLY02000016">
    <property type="protein sequence ID" value="KAB8161898.1"/>
    <property type="molecule type" value="Genomic_DNA"/>
</dbReference>
<evidence type="ECO:0000256" key="2">
    <source>
        <dbReference type="ARBA" id="ARBA00007401"/>
    </source>
</evidence>
<dbReference type="InterPro" id="IPR006103">
    <property type="entry name" value="Glyco_hydro_2_cat"/>
</dbReference>
<dbReference type="SUPFAM" id="SSF74650">
    <property type="entry name" value="Galactose mutarotase-like"/>
    <property type="match status" value="1"/>
</dbReference>
<dbReference type="GO" id="GO:0004565">
    <property type="term" value="F:beta-galactosidase activity"/>
    <property type="evidence" value="ECO:0007669"/>
    <property type="project" value="UniProtKB-EC"/>
</dbReference>
<reference evidence="9" key="1">
    <citation type="submission" date="2019-10" db="EMBL/GenBank/DDBJ databases">
        <title>Nonomuraea sp. nov., isolated from Phyllanthus amarus.</title>
        <authorList>
            <person name="Klykleung N."/>
            <person name="Tanasupawat S."/>
        </authorList>
    </citation>
    <scope>NUCLEOTIDE SEQUENCE [LARGE SCALE GENOMIC DNA]</scope>
    <source>
        <strain evidence="9">3MP-10</strain>
    </source>
</reference>
<dbReference type="InterPro" id="IPR017853">
    <property type="entry name" value="GH"/>
</dbReference>
<dbReference type="OrthoDB" id="9762066at2"/>
<accession>A0A5N6A3E4</accession>
<dbReference type="Gene3D" id="2.70.98.10">
    <property type="match status" value="1"/>
</dbReference>
<dbReference type="InterPro" id="IPR011013">
    <property type="entry name" value="Gal_mutarotase_sf_dom"/>
</dbReference>
<proteinExistence type="inferred from homology"/>